<evidence type="ECO:0000256" key="1">
    <source>
        <dbReference type="ARBA" id="ARBA00022722"/>
    </source>
</evidence>
<proteinExistence type="predicted"/>
<dbReference type="STRING" id="44742.AXF13_11030"/>
<keyword evidence="4" id="KW-0269">Exonuclease</keyword>
<dbReference type="PANTHER" id="PTHR13620">
    <property type="entry name" value="3-5 EXONUCLEASE"/>
    <property type="match status" value="1"/>
</dbReference>
<dbReference type="EMBL" id="CP014229">
    <property type="protein sequence ID" value="AMD91593.1"/>
    <property type="molecule type" value="Genomic_DNA"/>
</dbReference>
<organism evidence="4 5">
    <name type="scientific">Desulfovibrio fairfieldensis</name>
    <dbReference type="NCBI Taxonomy" id="44742"/>
    <lineage>
        <taxon>Bacteria</taxon>
        <taxon>Pseudomonadati</taxon>
        <taxon>Thermodesulfobacteriota</taxon>
        <taxon>Desulfovibrionia</taxon>
        <taxon>Desulfovibrionales</taxon>
        <taxon>Desulfovibrionaceae</taxon>
        <taxon>Desulfovibrio</taxon>
    </lineage>
</organism>
<dbReference type="GO" id="GO:0006139">
    <property type="term" value="P:nucleobase-containing compound metabolic process"/>
    <property type="evidence" value="ECO:0007669"/>
    <property type="project" value="InterPro"/>
</dbReference>
<dbReference type="CDD" id="cd06141">
    <property type="entry name" value="WRN_exo"/>
    <property type="match status" value="1"/>
</dbReference>
<dbReference type="SMART" id="SM00474">
    <property type="entry name" value="35EXOc"/>
    <property type="match status" value="1"/>
</dbReference>
<protein>
    <submittedName>
        <fullName evidence="4">3'-5' exonuclease</fullName>
    </submittedName>
</protein>
<reference evidence="5" key="1">
    <citation type="submission" date="2016-02" db="EMBL/GenBank/DDBJ databases">
        <authorList>
            <person name="Holder M.E."/>
            <person name="Ajami N.J."/>
            <person name="Petrosino J.F."/>
        </authorList>
    </citation>
    <scope>NUCLEOTIDE SEQUENCE [LARGE SCALE GENOMIC DNA]</scope>
    <source>
        <strain evidence="5">CCUG 45958</strain>
    </source>
</reference>
<sequence length="216" mass="23874">MLRRRLSGDEINAMPLCHYQGPVHVIRVLEDWKQALPDLRADGVLGFDTETRPTFRKGKVNAPSLIQLATERAVYLVQLAWLPFGPHLAEILADPNIIKAGVGIRDDMRELSRLHDFEPAGLVDLGNAARAHKLPSQGLRTLAANLFGWRISKGSQCSNWSLMELSQRQIAYAATDAWIGRLIFLRMREFGLIPPVPASPASLVVPRATPGPESDA</sequence>
<dbReference type="AlphaFoldDB" id="A0A109W588"/>
<dbReference type="InterPro" id="IPR002562">
    <property type="entry name" value="3'-5'_exonuclease_dom"/>
</dbReference>
<feature type="domain" description="3'-5' exonuclease" evidence="3">
    <location>
        <begin position="23"/>
        <end position="192"/>
    </location>
</feature>
<dbReference type="InterPro" id="IPR012337">
    <property type="entry name" value="RNaseH-like_sf"/>
</dbReference>
<evidence type="ECO:0000256" key="2">
    <source>
        <dbReference type="ARBA" id="ARBA00022801"/>
    </source>
</evidence>
<dbReference type="RefSeq" id="WP_062254864.1">
    <property type="nucleotide sequence ID" value="NZ_CP014229.1"/>
</dbReference>
<dbReference type="GO" id="GO:0005737">
    <property type="term" value="C:cytoplasm"/>
    <property type="evidence" value="ECO:0007669"/>
    <property type="project" value="TreeGrafter"/>
</dbReference>
<dbReference type="SUPFAM" id="SSF53098">
    <property type="entry name" value="Ribonuclease H-like"/>
    <property type="match status" value="1"/>
</dbReference>
<keyword evidence="5" id="KW-1185">Reference proteome</keyword>
<accession>A0A109W588</accession>
<keyword evidence="2" id="KW-0378">Hydrolase</keyword>
<dbReference type="GO" id="GO:0003676">
    <property type="term" value="F:nucleic acid binding"/>
    <property type="evidence" value="ECO:0007669"/>
    <property type="project" value="InterPro"/>
</dbReference>
<evidence type="ECO:0000259" key="3">
    <source>
        <dbReference type="SMART" id="SM00474"/>
    </source>
</evidence>
<keyword evidence="1" id="KW-0540">Nuclease</keyword>
<dbReference type="Gene3D" id="3.30.420.10">
    <property type="entry name" value="Ribonuclease H-like superfamily/Ribonuclease H"/>
    <property type="match status" value="1"/>
</dbReference>
<evidence type="ECO:0000313" key="5">
    <source>
        <dbReference type="Proteomes" id="UP000069241"/>
    </source>
</evidence>
<dbReference type="KEGG" id="dfi:AXF13_11030"/>
<dbReference type="PANTHER" id="PTHR13620:SF104">
    <property type="entry name" value="EXONUCLEASE 3'-5' DOMAIN-CONTAINING PROTEIN 2"/>
    <property type="match status" value="1"/>
</dbReference>
<evidence type="ECO:0000313" key="4">
    <source>
        <dbReference type="EMBL" id="AMD91593.1"/>
    </source>
</evidence>
<dbReference type="InterPro" id="IPR036397">
    <property type="entry name" value="RNaseH_sf"/>
</dbReference>
<dbReference type="GO" id="GO:0008408">
    <property type="term" value="F:3'-5' exonuclease activity"/>
    <property type="evidence" value="ECO:0007669"/>
    <property type="project" value="InterPro"/>
</dbReference>
<dbReference type="Proteomes" id="UP000069241">
    <property type="component" value="Chromosome"/>
</dbReference>
<dbReference type="InterPro" id="IPR051132">
    <property type="entry name" value="3-5_Exonuclease_domain"/>
</dbReference>
<dbReference type="Pfam" id="PF01612">
    <property type="entry name" value="DNA_pol_A_exo1"/>
    <property type="match status" value="1"/>
</dbReference>
<gene>
    <name evidence="4" type="ORF">AXF13_11030</name>
</gene>
<name>A0A109W588_9BACT</name>